<gene>
    <name evidence="1" type="ORF">AARAC_008414</name>
</gene>
<dbReference type="Pfam" id="PF13450">
    <property type="entry name" value="NAD_binding_8"/>
    <property type="match status" value="1"/>
</dbReference>
<dbReference type="Gene3D" id="1.10.405.20">
    <property type="match status" value="1"/>
</dbReference>
<reference evidence="1 2" key="1">
    <citation type="submission" date="2017-05" db="EMBL/GenBank/DDBJ databases">
        <title>Genome sequence for an aflatoxigenic pathogen of Argentinian peanut, Aspergillus arachidicola.</title>
        <authorList>
            <person name="Moore G."/>
            <person name="Beltz S.B."/>
            <person name="Mack B.M."/>
        </authorList>
    </citation>
    <scope>NUCLEOTIDE SEQUENCE [LARGE SCALE GENOMIC DNA]</scope>
    <source>
        <strain evidence="1 2">CBS 117610</strain>
    </source>
</reference>
<dbReference type="Proteomes" id="UP000231358">
    <property type="component" value="Unassembled WGS sequence"/>
</dbReference>
<dbReference type="AlphaFoldDB" id="A0A2G7G8Q9"/>
<keyword evidence="2" id="KW-1185">Reference proteome</keyword>
<dbReference type="SUPFAM" id="SSF51905">
    <property type="entry name" value="FAD/NAD(P)-binding domain"/>
    <property type="match status" value="1"/>
</dbReference>
<dbReference type="Gene3D" id="3.30.70.1990">
    <property type="match status" value="1"/>
</dbReference>
<evidence type="ECO:0000313" key="1">
    <source>
        <dbReference type="EMBL" id="PIG88985.1"/>
    </source>
</evidence>
<organism evidence="1 2">
    <name type="scientific">Aspergillus arachidicola</name>
    <dbReference type="NCBI Taxonomy" id="656916"/>
    <lineage>
        <taxon>Eukaryota</taxon>
        <taxon>Fungi</taxon>
        <taxon>Dikarya</taxon>
        <taxon>Ascomycota</taxon>
        <taxon>Pezizomycotina</taxon>
        <taxon>Eurotiomycetes</taxon>
        <taxon>Eurotiomycetidae</taxon>
        <taxon>Eurotiales</taxon>
        <taxon>Aspergillaceae</taxon>
        <taxon>Aspergillus</taxon>
        <taxon>Aspergillus subgen. Circumdati</taxon>
    </lineage>
</organism>
<evidence type="ECO:0000313" key="2">
    <source>
        <dbReference type="Proteomes" id="UP000231358"/>
    </source>
</evidence>
<comment type="caution">
    <text evidence="1">The sequence shown here is derived from an EMBL/GenBank/DDBJ whole genome shotgun (WGS) entry which is preliminary data.</text>
</comment>
<proteinExistence type="predicted"/>
<dbReference type="EMBL" id="NEXV01000082">
    <property type="protein sequence ID" value="PIG88985.1"/>
    <property type="molecule type" value="Genomic_DNA"/>
</dbReference>
<name>A0A2G7G8Q9_9EURO</name>
<accession>A0A2G7G8Q9</accession>
<dbReference type="InterPro" id="IPR036188">
    <property type="entry name" value="FAD/NAD-bd_sf"/>
</dbReference>
<evidence type="ECO:0008006" key="3">
    <source>
        <dbReference type="Google" id="ProtNLM"/>
    </source>
</evidence>
<dbReference type="Gene3D" id="3.50.50.60">
    <property type="entry name" value="FAD/NAD(P)-binding domain"/>
    <property type="match status" value="1"/>
</dbReference>
<sequence>MNETAAHDEMRYRQAIGGASPCKTQFSSFLGRGILDNMLSLTTSIFGFLAAVPLVAAGSSPNVLYKDVVVVGGGASGAYAAVRIRDDFGKSIALIEKQDILGGMVDSYTDPKTGKPYNFGVMTFLDAGNATGFFDRFGIETGSPSLISVNTEYIDFKTGNPVNFTLPPMADQMAAMAKFLEIVEPWEHLMQPGYGNFPEPDAIPEDLLIPYGDFITKYGLEAAVPLMYESTGLGLGDMTKETTMFVLQGFGASMARAMVGKQNQLAPASGRNQDLYDAIAEDLAGDVLYSSTVIESHRSNSSVILIVKNHKTGETTRIHARRLLLAIEPTAANMAPFDLDRNEKNVLSRFTYTNEYTGIVNNAAFAFNQSYFNLPPTAAPDNYLALPDASFTARIDYIGGDDLFRVTIVGNSTLDTAGAKRLVQNDFNTLLRSGRLAKTSNGEPLSWVDFATHGPMHARVSVADVKAGFFQKLNALQGGRSTWWTGGAFSVNFQTTLWEFDELLFPELLKGLN</sequence>
<protein>
    <recommendedName>
        <fullName evidence="3">Amine oxidase domain-containing protein</fullName>
    </recommendedName>
</protein>